<feature type="domain" description="Putative auto-transporter adhesin head GIN" evidence="2">
    <location>
        <begin position="44"/>
        <end position="228"/>
    </location>
</feature>
<dbReference type="Pfam" id="PF10988">
    <property type="entry name" value="DUF2807"/>
    <property type="match status" value="1"/>
</dbReference>
<feature type="signal peptide" evidence="1">
    <location>
        <begin position="1"/>
        <end position="22"/>
    </location>
</feature>
<evidence type="ECO:0000259" key="2">
    <source>
        <dbReference type="Pfam" id="PF10988"/>
    </source>
</evidence>
<evidence type="ECO:0000313" key="4">
    <source>
        <dbReference type="Proteomes" id="UP001268651"/>
    </source>
</evidence>
<accession>A0ABU3U9I4</accession>
<feature type="chain" id="PRO_5045529162" evidence="1">
    <location>
        <begin position="23"/>
        <end position="244"/>
    </location>
</feature>
<dbReference type="Gene3D" id="2.160.20.120">
    <property type="match status" value="1"/>
</dbReference>
<dbReference type="Proteomes" id="UP001268651">
    <property type="component" value="Unassembled WGS sequence"/>
</dbReference>
<dbReference type="InterPro" id="IPR021255">
    <property type="entry name" value="DUF2807"/>
</dbReference>
<dbReference type="PROSITE" id="PS51257">
    <property type="entry name" value="PROKAR_LIPOPROTEIN"/>
    <property type="match status" value="1"/>
</dbReference>
<keyword evidence="1" id="KW-0732">Signal</keyword>
<reference evidence="3 4" key="1">
    <citation type="submission" date="2023-10" db="EMBL/GenBank/DDBJ databases">
        <title>Marimonas sp. nov. isolated from tidal mud flat.</title>
        <authorList>
            <person name="Jaincy N.J."/>
            <person name="Srinivasan S."/>
            <person name="Lee S.-S."/>
        </authorList>
    </citation>
    <scope>NUCLEOTIDE SEQUENCE [LARGE SCALE GENOMIC DNA]</scope>
    <source>
        <strain evidence="3 4">MJ-SS3</strain>
    </source>
</reference>
<dbReference type="RefSeq" id="WP_316663178.1">
    <property type="nucleotide sequence ID" value="NZ_JAWHTF010000008.1"/>
</dbReference>
<comment type="caution">
    <text evidence="3">The sequence shown here is derived from an EMBL/GenBank/DDBJ whole genome shotgun (WGS) entry which is preliminary data.</text>
</comment>
<keyword evidence="4" id="KW-1185">Reference proteome</keyword>
<dbReference type="EMBL" id="JAWHTF010000008">
    <property type="protein sequence ID" value="MDU8887080.1"/>
    <property type="molecule type" value="Genomic_DNA"/>
</dbReference>
<organism evidence="3 4">
    <name type="scientific">Gilvirhabdus luticola</name>
    <dbReference type="NCBI Taxonomy" id="3079858"/>
    <lineage>
        <taxon>Bacteria</taxon>
        <taxon>Pseudomonadati</taxon>
        <taxon>Bacteroidota</taxon>
        <taxon>Flavobacteriia</taxon>
        <taxon>Flavobacteriales</taxon>
        <taxon>Flavobacteriaceae</taxon>
        <taxon>Gilvirhabdus</taxon>
    </lineage>
</organism>
<evidence type="ECO:0000313" key="3">
    <source>
        <dbReference type="EMBL" id="MDU8887080.1"/>
    </source>
</evidence>
<protein>
    <submittedName>
        <fullName evidence="3">Head GIN domain-containing protein</fullName>
    </submittedName>
</protein>
<proteinExistence type="predicted"/>
<sequence>MKTIKFKTFVILLMSIIIASCTTDEDCITGNGTIITETIPLAIFSGIRSSGTDHVIISQSNTQEVTVTGHRNIINKLKRSVSNGVWKAELEDGCYRNSQLEIHVKVPEMNYVRLVGSGSILVKDFVSQDYMEVILEGSGSIDLNANQGAKWLDVLIEGSGTITGFKNFEDLENLDIEIYGSGNFDAFPVVSNSCEIYVEGSGNCNVSVEDYLDVIIEGSSVISYKGYPSISSRIDGSGSVQDTN</sequence>
<gene>
    <name evidence="3" type="ORF">RXV94_12995</name>
</gene>
<name>A0ABU3U9I4_9FLAO</name>
<evidence type="ECO:0000256" key="1">
    <source>
        <dbReference type="SAM" id="SignalP"/>
    </source>
</evidence>